<protein>
    <submittedName>
        <fullName evidence="2">Glycosyltransferase</fullName>
    </submittedName>
</protein>
<dbReference type="SUPFAM" id="SSF53756">
    <property type="entry name" value="UDP-Glycosyltransferase/glycogen phosphorylase"/>
    <property type="match status" value="1"/>
</dbReference>
<evidence type="ECO:0000313" key="2">
    <source>
        <dbReference type="EMBL" id="MTW14285.1"/>
    </source>
</evidence>
<dbReference type="GO" id="GO:0016757">
    <property type="term" value="F:glycosyltransferase activity"/>
    <property type="evidence" value="ECO:0007669"/>
    <property type="project" value="UniProtKB-ARBA"/>
</dbReference>
<dbReference type="EMBL" id="WNKX01000039">
    <property type="protein sequence ID" value="MTW14285.1"/>
    <property type="molecule type" value="Genomic_DNA"/>
</dbReference>
<name>A0A6L6QQ31_9BURK</name>
<dbReference type="AlphaFoldDB" id="A0A6L6QQ31"/>
<dbReference type="InterPro" id="IPR028098">
    <property type="entry name" value="Glyco_trans_4-like_N"/>
</dbReference>
<proteinExistence type="predicted"/>
<keyword evidence="2" id="KW-0808">Transferase</keyword>
<organism evidence="2 3">
    <name type="scientific">Massilia eburnea</name>
    <dbReference type="NCBI Taxonomy" id="1776165"/>
    <lineage>
        <taxon>Bacteria</taxon>
        <taxon>Pseudomonadati</taxon>
        <taxon>Pseudomonadota</taxon>
        <taxon>Betaproteobacteria</taxon>
        <taxon>Burkholderiales</taxon>
        <taxon>Oxalobacteraceae</taxon>
        <taxon>Telluria group</taxon>
        <taxon>Massilia</taxon>
    </lineage>
</organism>
<keyword evidence="3" id="KW-1185">Reference proteome</keyword>
<comment type="caution">
    <text evidence="2">The sequence shown here is derived from an EMBL/GenBank/DDBJ whole genome shotgun (WGS) entry which is preliminary data.</text>
</comment>
<dbReference type="Gene3D" id="3.40.50.2000">
    <property type="entry name" value="Glycogen Phosphorylase B"/>
    <property type="match status" value="1"/>
</dbReference>
<evidence type="ECO:0000259" key="1">
    <source>
        <dbReference type="Pfam" id="PF13579"/>
    </source>
</evidence>
<reference evidence="2 3" key="1">
    <citation type="submission" date="2019-11" db="EMBL/GenBank/DDBJ databases">
        <title>Type strains purchased from KCTC, JCM and DSMZ.</title>
        <authorList>
            <person name="Lu H."/>
        </authorList>
    </citation>
    <scope>NUCLEOTIDE SEQUENCE [LARGE SCALE GENOMIC DNA]</scope>
    <source>
        <strain evidence="2 3">JCM 31587</strain>
    </source>
</reference>
<dbReference type="Proteomes" id="UP000472320">
    <property type="component" value="Unassembled WGS sequence"/>
</dbReference>
<feature type="domain" description="Glycosyltransferase subfamily 4-like N-terminal" evidence="1">
    <location>
        <begin position="23"/>
        <end position="206"/>
    </location>
</feature>
<dbReference type="Pfam" id="PF13579">
    <property type="entry name" value="Glyco_trans_4_4"/>
    <property type="match status" value="1"/>
</dbReference>
<dbReference type="OrthoDB" id="9794575at2"/>
<gene>
    <name evidence="2" type="ORF">GM658_27080</name>
</gene>
<sequence length="425" mass="46023">MVKRVLMVAFHFPPLRGSSGIQRALKFAQYLPALGWQPLVLSAHPRAYANQGPDQLAEIAPEAVVKRAFALDSGRHLAWRGRYFGWTALPDRFAGWVLGAVPAGLSLVRNYRPQVIWSTYPVASATLIGLLLHKLTGLPWIADLRDPMTDDHYPRDPRVRAVALWIERRTVRNAALVVCTTPGAVATYTRRYPELPRSRFAVLENGYDEENFRNAGNAAAPRAPGQPFTLIHSGIIYPSERDPVPLFRALAELKAAGAIDASQLRIVLRATAHDDYVGALLAEHGIADLVSLAPHIAYQAALAEMLAADGLLVLQASNCNHQIPAKLYEYLRAGRPILALTDSAGDTAATLRAAGVDTIAALDESEDIKRGLLHFLQLARNGQAPLPAPAAVAAASRQARTVQLARILDAVTVTAPLATDLTEEA</sequence>
<dbReference type="RefSeq" id="WP_155457228.1">
    <property type="nucleotide sequence ID" value="NZ_WNKX01000039.1"/>
</dbReference>
<evidence type="ECO:0000313" key="3">
    <source>
        <dbReference type="Proteomes" id="UP000472320"/>
    </source>
</evidence>
<accession>A0A6L6QQ31</accession>